<comment type="catalytic activity">
    <reaction evidence="20">
        <text>D-glyceraldehyde 3-phosphate + phosphate + NAD(+) = (2R)-3-phospho-glyceroyl phosphate + NADH + H(+)</text>
        <dbReference type="Rhea" id="RHEA:10300"/>
        <dbReference type="ChEBI" id="CHEBI:15378"/>
        <dbReference type="ChEBI" id="CHEBI:43474"/>
        <dbReference type="ChEBI" id="CHEBI:57540"/>
        <dbReference type="ChEBI" id="CHEBI:57604"/>
        <dbReference type="ChEBI" id="CHEBI:57945"/>
        <dbReference type="ChEBI" id="CHEBI:59776"/>
        <dbReference type="EC" id="1.2.1.12"/>
    </reaction>
</comment>
<comment type="caution">
    <text evidence="23">The sequence shown here is derived from an EMBL/GenBank/DDBJ whole genome shotgun (WGS) entry which is preliminary data.</text>
</comment>
<dbReference type="GO" id="GO:0006096">
    <property type="term" value="P:glycolytic process"/>
    <property type="evidence" value="ECO:0007669"/>
    <property type="project" value="UniProtKB-KW"/>
</dbReference>
<feature type="non-terminal residue" evidence="23">
    <location>
        <position position="251"/>
    </location>
</feature>
<keyword evidence="9" id="KW-0808">Transferase</keyword>
<evidence type="ECO:0000256" key="9">
    <source>
        <dbReference type="ARBA" id="ARBA00022679"/>
    </source>
</evidence>
<dbReference type="SUPFAM" id="SSF51735">
    <property type="entry name" value="NAD(P)-binding Rossmann-fold domains"/>
    <property type="match status" value="1"/>
</dbReference>
<evidence type="ECO:0000256" key="6">
    <source>
        <dbReference type="ARBA" id="ARBA00013119"/>
    </source>
</evidence>
<evidence type="ECO:0000259" key="22">
    <source>
        <dbReference type="Pfam" id="PF02800"/>
    </source>
</evidence>
<dbReference type="GO" id="GO:0005856">
    <property type="term" value="C:cytoskeleton"/>
    <property type="evidence" value="ECO:0007669"/>
    <property type="project" value="UniProtKB-SubCell"/>
</dbReference>
<evidence type="ECO:0000256" key="10">
    <source>
        <dbReference type="ARBA" id="ARBA00022703"/>
    </source>
</evidence>
<dbReference type="GO" id="GO:0005634">
    <property type="term" value="C:nucleus"/>
    <property type="evidence" value="ECO:0007669"/>
    <property type="project" value="UniProtKB-SubCell"/>
</dbReference>
<reference evidence="23" key="1">
    <citation type="journal article" date="2021" name="Evol. Appl.">
        <title>The genome of the Pyrenean desman and the effects of bottlenecks and inbreeding on the genomic landscape of an endangered species.</title>
        <authorList>
            <person name="Escoda L."/>
            <person name="Castresana J."/>
        </authorList>
    </citation>
    <scope>NUCLEOTIDE SEQUENCE</scope>
    <source>
        <strain evidence="23">IBE-C5619</strain>
    </source>
</reference>
<dbReference type="PANTHER" id="PTHR10836:SF111">
    <property type="entry name" value="GLYCERALDEHYDE-3-PHOSPHATE DEHYDROGENASE"/>
    <property type="match status" value="1"/>
</dbReference>
<dbReference type="GO" id="GO:0006915">
    <property type="term" value="P:apoptotic process"/>
    <property type="evidence" value="ECO:0007669"/>
    <property type="project" value="UniProtKB-KW"/>
</dbReference>
<evidence type="ECO:0000313" key="23">
    <source>
        <dbReference type="EMBL" id="KAG8516775.1"/>
    </source>
</evidence>
<evidence type="ECO:0000256" key="3">
    <source>
        <dbReference type="ARBA" id="ARBA00004514"/>
    </source>
</evidence>
<dbReference type="Pfam" id="PF02800">
    <property type="entry name" value="Gp_dh_C"/>
    <property type="match status" value="1"/>
</dbReference>
<comment type="pathway">
    <text evidence="4">Carbohydrate degradation; glycolysis; pyruvate from D-glyceraldehyde 3-phosphate: step 1/5.</text>
</comment>
<sequence>VSRSGPALDEEEAPATHTIPTLLLPHHCRHCSQSPAIPLGIRADFNSGKVGIVAINGLLIDINYVVLLIQDDSIYGIPSLRIGRLSSVEKLISVFQEQAPADITWSDVVCCGSAGIFTTVENDGVVPTVSTYLPLSLMSPCLCDRHETSKVQQLPQYFVQHSLLGTMAKVIHDNLHCGGTHDHSARYHCHHKTMDGCSEELLIPQCTPTGTAEAVCKVTPELTWKSTYMSLYVPNPNMSFVDLPSMMISRK</sequence>
<protein>
    <recommendedName>
        <fullName evidence="7">Glyceraldehyde-3-phosphate dehydrogenase</fullName>
        <ecNumber evidence="6">1.2.1.12</ecNumber>
    </recommendedName>
    <alternativeName>
        <fullName evidence="18">Peptidyl-cysteine S-nitrosylase GAPDH</fullName>
    </alternativeName>
</protein>
<keyword evidence="8" id="KW-0963">Cytoplasm</keyword>
<evidence type="ECO:0000256" key="2">
    <source>
        <dbReference type="ARBA" id="ARBA00004245"/>
    </source>
</evidence>
<evidence type="ECO:0000256" key="14">
    <source>
        <dbReference type="ARBA" id="ARBA00023027"/>
    </source>
</evidence>
<dbReference type="GO" id="GO:0005829">
    <property type="term" value="C:cytosol"/>
    <property type="evidence" value="ECO:0007669"/>
    <property type="project" value="UniProtKB-SubCell"/>
</dbReference>
<accession>A0A8J6AGH1</accession>
<evidence type="ECO:0000256" key="4">
    <source>
        <dbReference type="ARBA" id="ARBA00004869"/>
    </source>
</evidence>
<evidence type="ECO:0000256" key="20">
    <source>
        <dbReference type="ARBA" id="ARBA00047698"/>
    </source>
</evidence>
<evidence type="ECO:0000256" key="13">
    <source>
        <dbReference type="ARBA" id="ARBA00023002"/>
    </source>
</evidence>
<comment type="subunit">
    <text evidence="19">Homotetramer. Interacts with TPPP; the interaction is direct. Interacts (when S-nitrosylated) with SIAH1; leading to nuclear translocation. Interacts with RILPL1/GOSPEL, leading to prevent the interaction between GAPDH and SIAH1 and prevent nuclear translocation. Interacts with CHP1; the interaction increases the binding of CHP1 with microtubules. Associates with microtubules. Interacts with EIF1AD, USP25, PRKCI and WARS1. Interacts with phosphorylated RPL13A; inhibited by oxidatively-modified low-densitity lipoprotein (LDL(ox)). Component of the GAIT complex. Interacts with FKBP6; leading to inhibit GAPDH catalytic activity. Interacts with TRAF2, promoting TRAF2 ubiquitination. Interacts with TRAF3, promoting TRAF3 ubiquitination.</text>
</comment>
<dbReference type="EC" id="1.2.1.12" evidence="6"/>
<evidence type="ECO:0000256" key="7">
    <source>
        <dbReference type="ARBA" id="ARBA00021022"/>
    </source>
</evidence>
<evidence type="ECO:0000256" key="11">
    <source>
        <dbReference type="ARBA" id="ARBA00022799"/>
    </source>
</evidence>
<proteinExistence type="inferred from homology"/>
<keyword evidence="13" id="KW-0560">Oxidoreductase</keyword>
<evidence type="ECO:0000256" key="8">
    <source>
        <dbReference type="ARBA" id="ARBA00022490"/>
    </source>
</evidence>
<dbReference type="EMBL" id="JAGFMF010011668">
    <property type="protein sequence ID" value="KAG8516775.1"/>
    <property type="molecule type" value="Genomic_DNA"/>
</dbReference>
<keyword evidence="15" id="KW-0324">Glycolysis</keyword>
<organism evidence="23 24">
    <name type="scientific">Galemys pyrenaicus</name>
    <name type="common">Iberian desman</name>
    <name type="synonym">Pyrenean desman</name>
    <dbReference type="NCBI Taxonomy" id="202257"/>
    <lineage>
        <taxon>Eukaryota</taxon>
        <taxon>Metazoa</taxon>
        <taxon>Chordata</taxon>
        <taxon>Craniata</taxon>
        <taxon>Vertebrata</taxon>
        <taxon>Euteleostomi</taxon>
        <taxon>Mammalia</taxon>
        <taxon>Eutheria</taxon>
        <taxon>Laurasiatheria</taxon>
        <taxon>Eulipotyphla</taxon>
        <taxon>Talpidae</taxon>
        <taxon>Galemys</taxon>
    </lineage>
</organism>
<dbReference type="GO" id="GO:0004365">
    <property type="term" value="F:glyceraldehyde-3-phosphate dehydrogenase (NAD+) (phosphorylating) activity"/>
    <property type="evidence" value="ECO:0007669"/>
    <property type="project" value="UniProtKB-EC"/>
</dbReference>
<evidence type="ECO:0000256" key="1">
    <source>
        <dbReference type="ARBA" id="ARBA00004123"/>
    </source>
</evidence>
<dbReference type="InterPro" id="IPR020829">
    <property type="entry name" value="GlycerAld_3-P_DH_cat"/>
</dbReference>
<evidence type="ECO:0000256" key="12">
    <source>
        <dbReference type="ARBA" id="ARBA00022845"/>
    </source>
</evidence>
<dbReference type="AlphaFoldDB" id="A0A8J6AGH1"/>
<keyword evidence="10" id="KW-0053">Apoptosis</keyword>
<dbReference type="GO" id="GO:0006417">
    <property type="term" value="P:regulation of translation"/>
    <property type="evidence" value="ECO:0007669"/>
    <property type="project" value="UniProtKB-KW"/>
</dbReference>
<comment type="subcellular location">
    <subcellularLocation>
        <location evidence="2">Cytoplasm</location>
        <location evidence="2">Cytoskeleton</location>
    </subcellularLocation>
    <subcellularLocation>
        <location evidence="3">Cytoplasm</location>
        <location evidence="3">Cytosol</location>
    </subcellularLocation>
    <subcellularLocation>
        <location evidence="1">Nucleus</location>
    </subcellularLocation>
</comment>
<keyword evidence="12" id="KW-0810">Translation regulation</keyword>
<feature type="non-terminal residue" evidence="23">
    <location>
        <position position="1"/>
    </location>
</feature>
<evidence type="ECO:0000256" key="15">
    <source>
        <dbReference type="ARBA" id="ARBA00023152"/>
    </source>
</evidence>
<dbReference type="Gene3D" id="3.30.360.10">
    <property type="entry name" value="Dihydrodipicolinate Reductase, domain 2"/>
    <property type="match status" value="1"/>
</dbReference>
<dbReference type="GO" id="GO:0016740">
    <property type="term" value="F:transferase activity"/>
    <property type="evidence" value="ECO:0007669"/>
    <property type="project" value="UniProtKB-KW"/>
</dbReference>
<evidence type="ECO:0000256" key="19">
    <source>
        <dbReference type="ARBA" id="ARBA00046997"/>
    </source>
</evidence>
<evidence type="ECO:0000256" key="16">
    <source>
        <dbReference type="ARBA" id="ARBA00023212"/>
    </source>
</evidence>
<dbReference type="SUPFAM" id="SSF55347">
    <property type="entry name" value="Glyceraldehyde-3-phosphate dehydrogenase-like, C-terminal domain"/>
    <property type="match status" value="1"/>
</dbReference>
<dbReference type="InterPro" id="IPR036291">
    <property type="entry name" value="NAD(P)-bd_dom_sf"/>
</dbReference>
<name>A0A8J6AGH1_GALPY</name>
<dbReference type="InterPro" id="IPR020831">
    <property type="entry name" value="GlycerAld/Erythrose_P_DH"/>
</dbReference>
<evidence type="ECO:0000256" key="5">
    <source>
        <dbReference type="ARBA" id="ARBA00007406"/>
    </source>
</evidence>
<evidence type="ECO:0000256" key="17">
    <source>
        <dbReference type="ARBA" id="ARBA00023242"/>
    </source>
</evidence>
<keyword evidence="17" id="KW-0539">Nucleus</keyword>
<evidence type="ECO:0000256" key="21">
    <source>
        <dbReference type="ARBA" id="ARBA00048005"/>
    </source>
</evidence>
<comment type="similarity">
    <text evidence="5">Belongs to the glyceraldehyde-3-phosphate dehydrogenase family.</text>
</comment>
<evidence type="ECO:0000313" key="24">
    <source>
        <dbReference type="Proteomes" id="UP000700334"/>
    </source>
</evidence>
<evidence type="ECO:0000256" key="18">
    <source>
        <dbReference type="ARBA" id="ARBA00031890"/>
    </source>
</evidence>
<dbReference type="PANTHER" id="PTHR10836">
    <property type="entry name" value="GLYCERALDEHYDE 3-PHOSPHATE DEHYDROGENASE"/>
    <property type="match status" value="1"/>
</dbReference>
<keyword evidence="16" id="KW-0206">Cytoskeleton</keyword>
<feature type="domain" description="Glyceraldehyde 3-phosphate dehydrogenase catalytic" evidence="22">
    <location>
        <begin position="207"/>
        <end position="243"/>
    </location>
</feature>
<keyword evidence="11" id="KW-0702">S-nitrosylation</keyword>
<gene>
    <name evidence="23" type="ORF">J0S82_011635</name>
</gene>
<keyword evidence="14" id="KW-0520">NAD</keyword>
<dbReference type="Gene3D" id="3.40.50.720">
    <property type="entry name" value="NAD(P)-binding Rossmann-like Domain"/>
    <property type="match status" value="1"/>
</dbReference>
<comment type="catalytic activity">
    <reaction evidence="21">
        <text>S-nitroso-L-cysteinyl-[GAPDH] + L-cysteinyl-[protein] = L-cysteinyl-[GAPDH] + S-nitroso-L-cysteinyl-[protein]</text>
        <dbReference type="Rhea" id="RHEA:66684"/>
        <dbReference type="Rhea" id="RHEA-COMP:10131"/>
        <dbReference type="Rhea" id="RHEA-COMP:17089"/>
        <dbReference type="Rhea" id="RHEA-COMP:17090"/>
        <dbReference type="Rhea" id="RHEA-COMP:17091"/>
        <dbReference type="ChEBI" id="CHEBI:29950"/>
        <dbReference type="ChEBI" id="CHEBI:149494"/>
    </reaction>
    <physiologicalReaction direction="left-to-right" evidence="21">
        <dbReference type="Rhea" id="RHEA:66685"/>
    </physiologicalReaction>
</comment>
<keyword evidence="24" id="KW-1185">Reference proteome</keyword>
<dbReference type="Proteomes" id="UP000700334">
    <property type="component" value="Unassembled WGS sequence"/>
</dbReference>